<accession>A0ABS1CYW3</accession>
<dbReference type="InterPro" id="IPR009506">
    <property type="entry name" value="YjiS-like"/>
</dbReference>
<name>A0ABS1CYW3_9PROT</name>
<dbReference type="Proteomes" id="UP000697995">
    <property type="component" value="Unassembled WGS sequence"/>
</dbReference>
<organism evidence="2 3">
    <name type="scientific">Paracraurococcus ruber</name>
    <dbReference type="NCBI Taxonomy" id="77675"/>
    <lineage>
        <taxon>Bacteria</taxon>
        <taxon>Pseudomonadati</taxon>
        <taxon>Pseudomonadota</taxon>
        <taxon>Alphaproteobacteria</taxon>
        <taxon>Acetobacterales</taxon>
        <taxon>Roseomonadaceae</taxon>
        <taxon>Paracraurococcus</taxon>
    </lineage>
</organism>
<protein>
    <recommendedName>
        <fullName evidence="1">YjiS-like domain-containing protein</fullName>
    </recommendedName>
</protein>
<comment type="caution">
    <text evidence="2">The sequence shown here is derived from an EMBL/GenBank/DDBJ whole genome shotgun (WGS) entry which is preliminary data.</text>
</comment>
<evidence type="ECO:0000259" key="1">
    <source>
        <dbReference type="Pfam" id="PF06568"/>
    </source>
</evidence>
<dbReference type="EMBL" id="NRSG01000105">
    <property type="protein sequence ID" value="MBK1659506.1"/>
    <property type="molecule type" value="Genomic_DNA"/>
</dbReference>
<reference evidence="2 3" key="1">
    <citation type="journal article" date="2020" name="Microorganisms">
        <title>Osmotic Adaptation and Compatible Solute Biosynthesis of Phototrophic Bacteria as Revealed from Genome Analyses.</title>
        <authorList>
            <person name="Imhoff J.F."/>
            <person name="Rahn T."/>
            <person name="Kunzel S."/>
            <person name="Keller A."/>
            <person name="Neulinger S.C."/>
        </authorList>
    </citation>
    <scope>NUCLEOTIDE SEQUENCE [LARGE SCALE GENOMIC DNA]</scope>
    <source>
        <strain evidence="2 3">DSM 15382</strain>
    </source>
</reference>
<dbReference type="Pfam" id="PF06568">
    <property type="entry name" value="YjiS-like"/>
    <property type="match status" value="1"/>
</dbReference>
<feature type="domain" description="YjiS-like" evidence="1">
    <location>
        <begin position="23"/>
        <end position="54"/>
    </location>
</feature>
<dbReference type="RefSeq" id="WP_133222410.1">
    <property type="nucleotide sequence ID" value="NZ_NRSG01000105.1"/>
</dbReference>
<sequence>MAIRSITSGVWPLAAVATPRPGLRAMWRAMQTRRDLARMDDRMLRDIGISRLDALREADRLPWDLTVR</sequence>
<keyword evidence="3" id="KW-1185">Reference proteome</keyword>
<proteinExistence type="predicted"/>
<evidence type="ECO:0000313" key="2">
    <source>
        <dbReference type="EMBL" id="MBK1659506.1"/>
    </source>
</evidence>
<evidence type="ECO:0000313" key="3">
    <source>
        <dbReference type="Proteomes" id="UP000697995"/>
    </source>
</evidence>
<gene>
    <name evidence="2" type="ORF">CKO45_14790</name>
</gene>